<dbReference type="PROSITE" id="PS50112">
    <property type="entry name" value="PAS"/>
    <property type="match status" value="1"/>
</dbReference>
<dbReference type="PANTHER" id="PTHR24422">
    <property type="entry name" value="CHEMOTAXIS PROTEIN METHYLTRANSFERASE"/>
    <property type="match status" value="1"/>
</dbReference>
<dbReference type="RefSeq" id="WP_375233330.1">
    <property type="nucleotide sequence ID" value="NZ_JAEVFP010000134.1"/>
</dbReference>
<dbReference type="Gene3D" id="3.30.450.20">
    <property type="entry name" value="PAS domain"/>
    <property type="match status" value="1"/>
</dbReference>
<dbReference type="InterPro" id="IPR035965">
    <property type="entry name" value="PAS-like_dom_sf"/>
</dbReference>
<comment type="caution">
    <text evidence="2">The sequence shown here is derived from an EMBL/GenBank/DDBJ whole genome shotgun (WGS) entry which is preliminary data.</text>
</comment>
<evidence type="ECO:0000259" key="1">
    <source>
        <dbReference type="PROSITE" id="PS50112"/>
    </source>
</evidence>
<dbReference type="NCBIfam" id="TIGR00229">
    <property type="entry name" value="sensory_box"/>
    <property type="match status" value="1"/>
</dbReference>
<dbReference type="PANTHER" id="PTHR24422:SF10">
    <property type="entry name" value="CHEMOTAXIS PROTEIN METHYLTRANSFERASE 2"/>
    <property type="match status" value="1"/>
</dbReference>
<feature type="domain" description="PAS" evidence="1">
    <location>
        <begin position="32"/>
        <end position="62"/>
    </location>
</feature>
<dbReference type="EMBL" id="RBUQ01000140">
    <property type="protein sequence ID" value="RMV37574.1"/>
    <property type="molecule type" value="Genomic_DNA"/>
</dbReference>
<accession>A0A0N0WRW2</accession>
<name>A0A0N0WRW2_PSEYM</name>
<protein>
    <submittedName>
        <fullName evidence="2">Methyl-accepting chemotaxis protein</fullName>
    </submittedName>
</protein>
<reference evidence="2 3" key="1">
    <citation type="submission" date="2018-08" db="EMBL/GenBank/DDBJ databases">
        <title>Recombination of ecologically and evolutionarily significant loci maintains genetic cohesion in the Pseudomonas syringae species complex.</title>
        <authorList>
            <person name="Dillon M."/>
            <person name="Thakur S."/>
            <person name="Almeida R.N.D."/>
            <person name="Weir B.S."/>
            <person name="Guttman D.S."/>
        </authorList>
    </citation>
    <scope>NUCLEOTIDE SEQUENCE [LARGE SCALE GENOMIC DNA]</scope>
    <source>
        <strain evidence="2 3">ICMP 11281</strain>
    </source>
</reference>
<dbReference type="InterPro" id="IPR013655">
    <property type="entry name" value="PAS_fold_3"/>
</dbReference>
<dbReference type="CDD" id="cd00130">
    <property type="entry name" value="PAS"/>
    <property type="match status" value="1"/>
</dbReference>
<dbReference type="Proteomes" id="UP000271631">
    <property type="component" value="Unassembled WGS sequence"/>
</dbReference>
<dbReference type="InterPro" id="IPR050903">
    <property type="entry name" value="Bact_Chemotaxis_MeTrfase"/>
</dbReference>
<proteinExistence type="predicted"/>
<dbReference type="SUPFAM" id="SSF55785">
    <property type="entry name" value="PYP-like sensor domain (PAS domain)"/>
    <property type="match status" value="1"/>
</dbReference>
<dbReference type="AlphaFoldDB" id="A0A0N0WRW2"/>
<gene>
    <name evidence="2" type="ORF">ALP13_02530</name>
</gene>
<organism evidence="2 3">
    <name type="scientific">Pseudomonas syringae pv. maculicola</name>
    <dbReference type="NCBI Taxonomy" id="59511"/>
    <lineage>
        <taxon>Bacteria</taxon>
        <taxon>Pseudomonadati</taxon>
        <taxon>Pseudomonadota</taxon>
        <taxon>Gammaproteobacteria</taxon>
        <taxon>Pseudomonadales</taxon>
        <taxon>Pseudomonadaceae</taxon>
        <taxon>Pseudomonas</taxon>
    </lineage>
</organism>
<evidence type="ECO:0000313" key="2">
    <source>
        <dbReference type="EMBL" id="RMV37574.1"/>
    </source>
</evidence>
<dbReference type="Pfam" id="PF08447">
    <property type="entry name" value="PAS_3"/>
    <property type="match status" value="1"/>
</dbReference>
<evidence type="ECO:0000313" key="3">
    <source>
        <dbReference type="Proteomes" id="UP000271631"/>
    </source>
</evidence>
<dbReference type="InterPro" id="IPR000014">
    <property type="entry name" value="PAS"/>
</dbReference>
<sequence>MSTTTESTLKDRAEVQLDLHSLMVAIDRSQAMIEFDLEGNILRANANFLECVGYRLEEVQGRHHRMFCTPEYASSVEYASFWETLGKGAFDEGQYKRLG</sequence>